<protein>
    <recommendedName>
        <fullName evidence="4">ABC-2 transporter permease</fullName>
    </recommendedName>
</protein>
<dbReference type="STRING" id="1128398.Curi_c21280"/>
<feature type="transmembrane region" description="Helical" evidence="1">
    <location>
        <begin position="115"/>
        <end position="137"/>
    </location>
</feature>
<gene>
    <name evidence="2" type="ordered locus">Curi_c21280</name>
</gene>
<keyword evidence="3" id="KW-1185">Reference proteome</keyword>
<dbReference type="AlphaFoldDB" id="K0B1Z0"/>
<keyword evidence="1" id="KW-1133">Transmembrane helix</keyword>
<proteinExistence type="predicted"/>
<evidence type="ECO:0000313" key="2">
    <source>
        <dbReference type="EMBL" id="AFS79132.1"/>
    </source>
</evidence>
<dbReference type="RefSeq" id="WP_014968268.1">
    <property type="nucleotide sequence ID" value="NC_018664.1"/>
</dbReference>
<feature type="transmembrane region" description="Helical" evidence="1">
    <location>
        <begin position="188"/>
        <end position="213"/>
    </location>
</feature>
<dbReference type="KEGG" id="cad:Curi_c21280"/>
<feature type="transmembrane region" description="Helical" evidence="1">
    <location>
        <begin position="18"/>
        <end position="34"/>
    </location>
</feature>
<dbReference type="Proteomes" id="UP000006094">
    <property type="component" value="Chromosome"/>
</dbReference>
<dbReference type="EMBL" id="CP003326">
    <property type="protein sequence ID" value="AFS79132.1"/>
    <property type="molecule type" value="Genomic_DNA"/>
</dbReference>
<keyword evidence="1" id="KW-0472">Membrane</keyword>
<name>K0B1Z0_GOTA9</name>
<accession>K0B1Z0</accession>
<dbReference type="Pfam" id="PF13346">
    <property type="entry name" value="ABC2_membrane_5"/>
    <property type="match status" value="1"/>
</dbReference>
<evidence type="ECO:0008006" key="4">
    <source>
        <dbReference type="Google" id="ProtNLM"/>
    </source>
</evidence>
<reference evidence="2 3" key="1">
    <citation type="journal article" date="2012" name="PLoS ONE">
        <title>The purine-utilizing bacterium Clostridium acidurici 9a: a genome-guided metabolic reconsideration.</title>
        <authorList>
            <person name="Hartwich K."/>
            <person name="Poehlein A."/>
            <person name="Daniel R."/>
        </authorList>
    </citation>
    <scope>NUCLEOTIDE SEQUENCE [LARGE SCALE GENOMIC DNA]</scope>
    <source>
        <strain evidence="3">ATCC 7906 / DSM 604 / BCRC 14475 / CIP 104303 / KCTC 5404 / NCIMB 10678 / 9a</strain>
    </source>
</reference>
<dbReference type="HOGENOM" id="CLU_1259630_0_0_9"/>
<organism evidence="2 3">
    <name type="scientific">Gottschalkia acidurici (strain ATCC 7906 / DSM 604 / BCRC 14475 / CIP 104303 / KCTC 5404 / NCIMB 10678 / 9a)</name>
    <name type="common">Clostridium acidurici</name>
    <dbReference type="NCBI Taxonomy" id="1128398"/>
    <lineage>
        <taxon>Bacteria</taxon>
        <taxon>Bacillati</taxon>
        <taxon>Bacillota</taxon>
        <taxon>Tissierellia</taxon>
        <taxon>Tissierellales</taxon>
        <taxon>Gottschalkiaceae</taxon>
        <taxon>Gottschalkia</taxon>
    </lineage>
</organism>
<feature type="transmembrane region" description="Helical" evidence="1">
    <location>
        <begin position="80"/>
        <end position="103"/>
    </location>
</feature>
<dbReference type="OrthoDB" id="1696644at2"/>
<evidence type="ECO:0000313" key="3">
    <source>
        <dbReference type="Proteomes" id="UP000006094"/>
    </source>
</evidence>
<sequence length="218" mass="25099">MNSINYFKLDVRLMNKSLRYYVMLPFVAVMMFLSNSPTVGIGYMFFLLVIMVTYPFSITSNEKCEKMYYMFPSKISSMVLGRYLYLISLMIIVWIINGSVIAYYYNIGKIDTLEVGAMCLTGTLATIICFLQYPMYYKFGVEKGRMLSMLLYMMPAFLVFFLPSLLSSSSFIIEKLNNILDFAMSSKITIIILSLLIISIVGIISYLISFFICKNKEI</sequence>
<feature type="transmembrane region" description="Helical" evidence="1">
    <location>
        <begin position="149"/>
        <end position="173"/>
    </location>
</feature>
<keyword evidence="1" id="KW-0812">Transmembrane</keyword>
<dbReference type="eggNOG" id="ENOG5030ZRV">
    <property type="taxonomic scope" value="Bacteria"/>
</dbReference>
<feature type="transmembrane region" description="Helical" evidence="1">
    <location>
        <begin position="40"/>
        <end position="59"/>
    </location>
</feature>
<evidence type="ECO:0000256" key="1">
    <source>
        <dbReference type="SAM" id="Phobius"/>
    </source>
</evidence>
<dbReference type="InterPro" id="IPR025699">
    <property type="entry name" value="ABC2_memb-like"/>
</dbReference>